<dbReference type="Pfam" id="PF04860">
    <property type="entry name" value="Phage_portal"/>
    <property type="match status" value="1"/>
</dbReference>
<evidence type="ECO:0000313" key="3">
    <source>
        <dbReference type="Proteomes" id="UP001375812"/>
    </source>
</evidence>
<gene>
    <name evidence="2" type="ORF">WH297_12895</name>
</gene>
<dbReference type="EMBL" id="JBBGZH010000001">
    <property type="protein sequence ID" value="MEJ5020623.1"/>
    <property type="molecule type" value="Genomic_DNA"/>
</dbReference>
<dbReference type="InterPro" id="IPR006427">
    <property type="entry name" value="Portal_HK97"/>
</dbReference>
<name>A0ABU8PEE2_9HYPH</name>
<protein>
    <submittedName>
        <fullName evidence="2">Phage portal protein</fullName>
    </submittedName>
</protein>
<dbReference type="Proteomes" id="UP001375812">
    <property type="component" value="Unassembled WGS sequence"/>
</dbReference>
<comment type="caution">
    <text evidence="2">The sequence shown here is derived from an EMBL/GenBank/DDBJ whole genome shotgun (WGS) entry which is preliminary data.</text>
</comment>
<reference evidence="2 3" key="1">
    <citation type="submission" date="2023-12" db="EMBL/GenBank/DDBJ databases">
        <title>Gut-associated functions are favored during microbiome assembly across C. elegans life.</title>
        <authorList>
            <person name="Zimmermann J."/>
        </authorList>
    </citation>
    <scope>NUCLEOTIDE SEQUENCE [LARGE SCALE GENOMIC DNA]</scope>
    <source>
        <strain evidence="2 3">MYb71</strain>
    </source>
</reference>
<evidence type="ECO:0000256" key="1">
    <source>
        <dbReference type="SAM" id="MobiDB-lite"/>
    </source>
</evidence>
<dbReference type="RefSeq" id="WP_105542934.1">
    <property type="nucleotide sequence ID" value="NZ_JBBGZH010000001.1"/>
</dbReference>
<feature type="compositionally biased region" description="Pro residues" evidence="1">
    <location>
        <begin position="418"/>
        <end position="428"/>
    </location>
</feature>
<proteinExistence type="predicted"/>
<accession>A0ABU8PEE2</accession>
<dbReference type="NCBIfam" id="TIGR01537">
    <property type="entry name" value="portal_HK97"/>
    <property type="match status" value="1"/>
</dbReference>
<sequence length="452" mass="49758">MGWLGSLRRGGKKSVGPVVRGRRGWWSILESFAGAWQQNVEVKFDSVLSYHADFACKTLIASDIAKLRIKLMREDEPGIWTEIKRNPFSAVLDKPNHYQNRIQFIESWVTSKLQTGNAYILKHRNGNGDVTRLDVLDPMLVTPLIADDGSVFYDLSTDALVGFPASVRVPAREIIHDRFNTIFHPLVGTSPIFAGGLAAMQGLAIQNDSTAFFQNGAQPGGILSTDNEIQEETAERIKKHWETEFTGKNAGRIAVMGDGLKYDPMKAKAVDAQLIEQLKWSATVVCSVYHVPPYKVGIGEIPANTGIESLNLEYYSQCLQVLIESIELCLDEGLGTGDGLGTELDIDNLFRMDTVSQMEAMDKSKGILTPNEMRRKLGYAPTAGGNSPMVQQQNYSLEALAKRDAKDDPFGKSQNDTPPAPPEPPQQPEPKHISTVAVKALFAGQRNTRKAA</sequence>
<evidence type="ECO:0000313" key="2">
    <source>
        <dbReference type="EMBL" id="MEJ5020623.1"/>
    </source>
</evidence>
<feature type="region of interest" description="Disordered" evidence="1">
    <location>
        <begin position="401"/>
        <end position="434"/>
    </location>
</feature>
<feature type="compositionally biased region" description="Basic and acidic residues" evidence="1">
    <location>
        <begin position="401"/>
        <end position="410"/>
    </location>
</feature>
<organism evidence="2 3">
    <name type="scientific">Ochrobactrum vermis</name>
    <dbReference type="NCBI Taxonomy" id="1827297"/>
    <lineage>
        <taxon>Bacteria</taxon>
        <taxon>Pseudomonadati</taxon>
        <taxon>Pseudomonadota</taxon>
        <taxon>Alphaproteobacteria</taxon>
        <taxon>Hyphomicrobiales</taxon>
        <taxon>Brucellaceae</taxon>
        <taxon>Brucella/Ochrobactrum group</taxon>
        <taxon>Ochrobactrum</taxon>
    </lineage>
</organism>
<dbReference type="InterPro" id="IPR006944">
    <property type="entry name" value="Phage/GTA_portal"/>
</dbReference>
<keyword evidence="3" id="KW-1185">Reference proteome</keyword>